<evidence type="ECO:0000256" key="2">
    <source>
        <dbReference type="SAM" id="SignalP"/>
    </source>
</evidence>
<dbReference type="NCBIfam" id="TIGR03786">
    <property type="entry name" value="strep_pil_rpt"/>
    <property type="match status" value="1"/>
</dbReference>
<dbReference type="EMBL" id="JAOQKC010000003">
    <property type="protein sequence ID" value="MCU6695922.1"/>
    <property type="molecule type" value="Genomic_DNA"/>
</dbReference>
<keyword evidence="5" id="KW-1185">Reference proteome</keyword>
<reference evidence="4 5" key="1">
    <citation type="journal article" date="2021" name="ISME Commun">
        <title>Automated analysis of genomic sequences facilitates high-throughput and comprehensive description of bacteria.</title>
        <authorList>
            <person name="Hitch T.C.A."/>
        </authorList>
    </citation>
    <scope>NUCLEOTIDE SEQUENCE [LARGE SCALE GENOMIC DNA]</scope>
    <source>
        <strain evidence="4 5">Sanger_04</strain>
    </source>
</reference>
<gene>
    <name evidence="4" type="ORF">OCV63_03295</name>
</gene>
<dbReference type="InterPro" id="IPR055382">
    <property type="entry name" value="DUF7601"/>
</dbReference>
<sequence length="361" mass="39468">MKFQRIAGRLAAGVMTGAVLLTTFGGTALAATGATPLEKMEYTKVVTTDGHTYAPKTSFSFTLTPVDHSKDTNQATFEGNVVLSGVEGGLTLKAGTITFTPSGSTPDASYSGKDEITWNMEKFNTPGVYHYRMQETAGSYEGIVYDTTVYDVYAFVLRDETGSLYVKSIICTKPVKNDRDEIKDTKADLIFTNDYGKDDDTTHDINIIKKVTGNMGETNKDFVFRVKVKGTEGEWYKVVVTEKEGGKVTETHLVNNVEAEFTVRDTGSIHIYGLTAGDTYTVNEQDYTVDGYTTTYVDAAGKEVSNTNQVTEDGSLLYVDNHRDAAIPGGVVTTVAPYVLMLAFAAAMIFFFGRKKKMSEE</sequence>
<dbReference type="InterPro" id="IPR022464">
    <property type="entry name" value="Strep_pil_isopept_link"/>
</dbReference>
<protein>
    <recommendedName>
        <fullName evidence="3">DUF7601 domain-containing protein</fullName>
    </recommendedName>
</protein>
<feature type="chain" id="PRO_5046742256" description="DUF7601 domain-containing protein" evidence="2">
    <location>
        <begin position="31"/>
        <end position="361"/>
    </location>
</feature>
<keyword evidence="1" id="KW-0472">Membrane</keyword>
<comment type="caution">
    <text evidence="4">The sequence shown here is derived from an EMBL/GenBank/DDBJ whole genome shotgun (WGS) entry which is preliminary data.</text>
</comment>
<accession>A0ABT2RUS6</accession>
<feature type="transmembrane region" description="Helical" evidence="1">
    <location>
        <begin position="335"/>
        <end position="353"/>
    </location>
</feature>
<evidence type="ECO:0000313" key="4">
    <source>
        <dbReference type="EMBL" id="MCU6695922.1"/>
    </source>
</evidence>
<keyword evidence="1" id="KW-1133">Transmembrane helix</keyword>
<keyword evidence="2" id="KW-0732">Signal</keyword>
<dbReference type="Gene3D" id="2.60.40.1140">
    <property type="entry name" value="Collagen-binding surface protein Cna, B-type domain"/>
    <property type="match status" value="1"/>
</dbReference>
<keyword evidence="1" id="KW-0812">Transmembrane</keyword>
<organism evidence="4 5">
    <name type="scientific">Laedolimicola ammoniilytica</name>
    <dbReference type="NCBI Taxonomy" id="2981771"/>
    <lineage>
        <taxon>Bacteria</taxon>
        <taxon>Bacillati</taxon>
        <taxon>Bacillota</taxon>
        <taxon>Clostridia</taxon>
        <taxon>Lachnospirales</taxon>
        <taxon>Lachnospiraceae</taxon>
        <taxon>Laedolimicola</taxon>
    </lineage>
</organism>
<dbReference type="Proteomes" id="UP001652461">
    <property type="component" value="Unassembled WGS sequence"/>
</dbReference>
<dbReference type="InterPro" id="IPR038174">
    <property type="entry name" value="Strep_pil_link_sf"/>
</dbReference>
<feature type="signal peptide" evidence="2">
    <location>
        <begin position="1"/>
        <end position="30"/>
    </location>
</feature>
<feature type="domain" description="DUF7601" evidence="3">
    <location>
        <begin position="203"/>
        <end position="309"/>
    </location>
</feature>
<evidence type="ECO:0000313" key="5">
    <source>
        <dbReference type="Proteomes" id="UP001652461"/>
    </source>
</evidence>
<dbReference type="Pfam" id="PF24547">
    <property type="entry name" value="DUF7601"/>
    <property type="match status" value="1"/>
</dbReference>
<name>A0ABT2RUS6_9FIRM</name>
<dbReference type="Gene3D" id="2.60.40.3050">
    <property type="match status" value="1"/>
</dbReference>
<evidence type="ECO:0000256" key="1">
    <source>
        <dbReference type="SAM" id="Phobius"/>
    </source>
</evidence>
<evidence type="ECO:0000259" key="3">
    <source>
        <dbReference type="Pfam" id="PF24547"/>
    </source>
</evidence>
<dbReference type="RefSeq" id="WP_158362003.1">
    <property type="nucleotide sequence ID" value="NZ_JAOQKC010000003.1"/>
</dbReference>
<proteinExistence type="predicted"/>